<feature type="domain" description="YCII-related" evidence="2">
    <location>
        <begin position="5"/>
        <end position="85"/>
    </location>
</feature>
<dbReference type="SUPFAM" id="SSF54909">
    <property type="entry name" value="Dimeric alpha+beta barrel"/>
    <property type="match status" value="1"/>
</dbReference>
<dbReference type="AlphaFoldDB" id="A0A510J9I2"/>
<dbReference type="OrthoDB" id="9814407at2"/>
<gene>
    <name evidence="3" type="ORF">JCM16774_0900</name>
</gene>
<protein>
    <recommendedName>
        <fullName evidence="2">YCII-related domain-containing protein</fullName>
    </recommendedName>
</protein>
<dbReference type="InterPro" id="IPR005545">
    <property type="entry name" value="YCII"/>
</dbReference>
<dbReference type="Pfam" id="PF03795">
    <property type="entry name" value="YCII"/>
    <property type="match status" value="1"/>
</dbReference>
<evidence type="ECO:0000313" key="4">
    <source>
        <dbReference type="Proteomes" id="UP000321606"/>
    </source>
</evidence>
<dbReference type="Gene3D" id="3.30.70.1060">
    <property type="entry name" value="Dimeric alpha+beta barrel"/>
    <property type="match status" value="1"/>
</dbReference>
<evidence type="ECO:0000259" key="2">
    <source>
        <dbReference type="Pfam" id="PF03795"/>
    </source>
</evidence>
<dbReference type="STRING" id="714315.GCA_000516535_00892"/>
<dbReference type="EMBL" id="AP019822">
    <property type="protein sequence ID" value="BBM35969.1"/>
    <property type="molecule type" value="Genomic_DNA"/>
</dbReference>
<proteinExistence type="inferred from homology"/>
<organism evidence="3 4">
    <name type="scientific">Pseudoleptotrichia goodfellowii</name>
    <dbReference type="NCBI Taxonomy" id="157692"/>
    <lineage>
        <taxon>Bacteria</taxon>
        <taxon>Fusobacteriati</taxon>
        <taxon>Fusobacteriota</taxon>
        <taxon>Fusobacteriia</taxon>
        <taxon>Fusobacteriales</taxon>
        <taxon>Leptotrichiaceae</taxon>
        <taxon>Pseudoleptotrichia</taxon>
    </lineage>
</organism>
<dbReference type="PANTHER" id="PTHR37828">
    <property type="entry name" value="GSR2449 PROTEIN"/>
    <property type="match status" value="1"/>
</dbReference>
<dbReference type="Proteomes" id="UP000321606">
    <property type="component" value="Chromosome"/>
</dbReference>
<accession>A0A510J9I2</accession>
<dbReference type="InterPro" id="IPR011008">
    <property type="entry name" value="Dimeric_a/b-barrel"/>
</dbReference>
<reference evidence="3 4" key="1">
    <citation type="submission" date="2019-07" db="EMBL/GenBank/DDBJ databases">
        <title>Complete Genome Sequence of Leptotrichia goodfellowii Strain JCM 16774.</title>
        <authorList>
            <person name="Watanabe S."/>
            <person name="Cui L."/>
        </authorList>
    </citation>
    <scope>NUCLEOTIDE SEQUENCE [LARGE SCALE GENOMIC DNA]</scope>
    <source>
        <strain evidence="3 4">JCM16774</strain>
    </source>
</reference>
<dbReference type="KEGG" id="lgo:JCM16774_0900"/>
<sequence length="98" mass="11316">MKNIFVAILTYKKPLDEVVKFRPAHLDFLDEYYNAGKFIVSGRQTPPVGGVIVAHNVTKDELESILKEDPFYKNELADFEIVEFTPAKYAEKFENFVK</sequence>
<evidence type="ECO:0000256" key="1">
    <source>
        <dbReference type="ARBA" id="ARBA00007689"/>
    </source>
</evidence>
<comment type="similarity">
    <text evidence="1">Belongs to the YciI family.</text>
</comment>
<name>A0A510J9I2_9FUSO</name>
<dbReference type="PANTHER" id="PTHR37828:SF1">
    <property type="entry name" value="YCII-RELATED DOMAIN-CONTAINING PROTEIN"/>
    <property type="match status" value="1"/>
</dbReference>
<dbReference type="RefSeq" id="WP_026737389.1">
    <property type="nucleotide sequence ID" value="NZ_AP019822.1"/>
</dbReference>
<evidence type="ECO:0000313" key="3">
    <source>
        <dbReference type="EMBL" id="BBM35969.1"/>
    </source>
</evidence>